<dbReference type="GO" id="GO:0008658">
    <property type="term" value="F:penicillin binding"/>
    <property type="evidence" value="ECO:0007669"/>
    <property type="project" value="InterPro"/>
</dbReference>
<evidence type="ECO:0000313" key="8">
    <source>
        <dbReference type="EMBL" id="RCK61238.1"/>
    </source>
</evidence>
<reference evidence="8 9" key="1">
    <citation type="submission" date="2018-07" db="EMBL/GenBank/DDBJ databases">
        <title>Microbacterium endoborsara sp. nov., a novel actinobacterium isolated from Borszczowia aralocaspica.</title>
        <authorList>
            <person name="An D."/>
        </authorList>
    </citation>
    <scope>NUCLEOTIDE SEQUENCE [LARGE SCALE GENOMIC DNA]</scope>
    <source>
        <strain evidence="8 9">C1.15228</strain>
    </source>
</reference>
<proteinExistence type="inferred from homology"/>
<feature type="region of interest" description="Disordered" evidence="4">
    <location>
        <begin position="214"/>
        <end position="235"/>
    </location>
</feature>
<evidence type="ECO:0000256" key="4">
    <source>
        <dbReference type="SAM" id="MobiDB-lite"/>
    </source>
</evidence>
<dbReference type="InterPro" id="IPR036138">
    <property type="entry name" value="PBP_dimer_sf"/>
</dbReference>
<dbReference type="Pfam" id="PF03717">
    <property type="entry name" value="PBP_dimer"/>
    <property type="match status" value="1"/>
</dbReference>
<feature type="transmembrane region" description="Helical" evidence="5">
    <location>
        <begin position="12"/>
        <end position="32"/>
    </location>
</feature>
<evidence type="ECO:0000256" key="3">
    <source>
        <dbReference type="ARBA" id="ARBA00023136"/>
    </source>
</evidence>
<dbReference type="GO" id="GO:0071555">
    <property type="term" value="P:cell wall organization"/>
    <property type="evidence" value="ECO:0007669"/>
    <property type="project" value="TreeGrafter"/>
</dbReference>
<dbReference type="GO" id="GO:0005886">
    <property type="term" value="C:plasma membrane"/>
    <property type="evidence" value="ECO:0007669"/>
    <property type="project" value="TreeGrafter"/>
</dbReference>
<dbReference type="Gene3D" id="3.30.450.330">
    <property type="match status" value="1"/>
</dbReference>
<evidence type="ECO:0000256" key="5">
    <source>
        <dbReference type="SAM" id="Phobius"/>
    </source>
</evidence>
<keyword evidence="9" id="KW-1185">Reference proteome</keyword>
<accession>A0A367Y5X9</accession>
<gene>
    <name evidence="8" type="ORF">DTO57_00870</name>
</gene>
<feature type="domain" description="Penicillin-binding protein transpeptidase" evidence="6">
    <location>
        <begin position="267"/>
        <end position="574"/>
    </location>
</feature>
<evidence type="ECO:0000259" key="7">
    <source>
        <dbReference type="Pfam" id="PF03717"/>
    </source>
</evidence>
<dbReference type="InterPro" id="IPR001460">
    <property type="entry name" value="PCN-bd_Tpept"/>
</dbReference>
<dbReference type="InterPro" id="IPR005311">
    <property type="entry name" value="PBP_dimer"/>
</dbReference>
<dbReference type="Pfam" id="PF00905">
    <property type="entry name" value="Transpeptidase"/>
    <property type="match status" value="1"/>
</dbReference>
<evidence type="ECO:0000256" key="2">
    <source>
        <dbReference type="ARBA" id="ARBA00007171"/>
    </source>
</evidence>
<keyword evidence="3 5" id="KW-0472">Membrane</keyword>
<organism evidence="8 9">
    <name type="scientific">Microbacterium sorbitolivorans</name>
    <dbReference type="NCBI Taxonomy" id="1867410"/>
    <lineage>
        <taxon>Bacteria</taxon>
        <taxon>Bacillati</taxon>
        <taxon>Actinomycetota</taxon>
        <taxon>Actinomycetes</taxon>
        <taxon>Micrococcales</taxon>
        <taxon>Microbacteriaceae</taxon>
        <taxon>Microbacterium</taxon>
    </lineage>
</organism>
<dbReference type="Gene3D" id="3.40.710.10">
    <property type="entry name" value="DD-peptidase/beta-lactamase superfamily"/>
    <property type="match status" value="1"/>
</dbReference>
<keyword evidence="5" id="KW-1133">Transmembrane helix</keyword>
<dbReference type="PANTHER" id="PTHR30627">
    <property type="entry name" value="PEPTIDOGLYCAN D,D-TRANSPEPTIDASE"/>
    <property type="match status" value="1"/>
</dbReference>
<evidence type="ECO:0000313" key="9">
    <source>
        <dbReference type="Proteomes" id="UP000253508"/>
    </source>
</evidence>
<dbReference type="InterPro" id="IPR050515">
    <property type="entry name" value="Beta-lactam/transpept"/>
</dbReference>
<comment type="similarity">
    <text evidence="2">Belongs to the transpeptidase family.</text>
</comment>
<dbReference type="EMBL" id="QORO01000001">
    <property type="protein sequence ID" value="RCK61238.1"/>
    <property type="molecule type" value="Genomic_DNA"/>
</dbReference>
<dbReference type="InterPro" id="IPR012338">
    <property type="entry name" value="Beta-lactam/transpept-like"/>
</dbReference>
<protein>
    <submittedName>
        <fullName evidence="8">Penicillin-binding protein 2</fullName>
    </submittedName>
</protein>
<sequence length="598" mass="63735">MSKAEARTARRRSGIAAVIVLAIIAVFVVRLFDIQVVSADSLRADAEKHGNFTGSAVLPGIRGSIVDSEGTTLAVSSVAYDAALDPALVEEVERIDDAGNKYVESWGRLAERIGAIIDMSGADVEKVASDALEANPDSRYAVLKKGLSTEQYRALVDLDAPMLALSSEKTRTYPNGAVGGNLVGFLNAEEEPQEGYEQIENACLESTDGKLTYQRSGDGGVKIPGTTKEDPAPHDGGTLQLTIDSDLSWYLLQMLKEEVETQKAEAGSIMVVDVKTGEVKAAVDYPTLDPNDPAASDPEDRGALVLRRQFEPGSTFKAITAATLLDVGAVTPLTEVQASSHEVFPNGAVVGDSFNHPVYNYTVAGALIDSSNVALSKLGELVPDQTRYDYLKKFGVGEGSSIGYTYEPSGVIHPVDEWDNQTHYATSFGQGLAVTMQQVVGAYQAIANGGVKKPLHIVESCTSSDGEVTTPDLPDDEQIIKESTAEDVLDLLENVATQGTNADAIAIPGYRIGIKTGTAQVANGQGGYKSGVYFTSMIGVAPVEDPQYVVMVSLDQPRRETSSAANAPAFQKAMTHVLQYYRVPPSTEPYEPLPKFAE</sequence>
<evidence type="ECO:0000259" key="6">
    <source>
        <dbReference type="Pfam" id="PF00905"/>
    </source>
</evidence>
<dbReference type="PANTHER" id="PTHR30627:SF1">
    <property type="entry name" value="PEPTIDOGLYCAN D,D-TRANSPEPTIDASE FTSI"/>
    <property type="match status" value="1"/>
</dbReference>
<keyword evidence="5" id="KW-0812">Transmembrane</keyword>
<name>A0A367Y5X9_9MICO</name>
<dbReference type="Proteomes" id="UP000253508">
    <property type="component" value="Unassembled WGS sequence"/>
</dbReference>
<dbReference type="SUPFAM" id="SSF56519">
    <property type="entry name" value="Penicillin binding protein dimerisation domain"/>
    <property type="match status" value="1"/>
</dbReference>
<dbReference type="AlphaFoldDB" id="A0A367Y5X9"/>
<dbReference type="SUPFAM" id="SSF56601">
    <property type="entry name" value="beta-lactamase/transpeptidase-like"/>
    <property type="match status" value="1"/>
</dbReference>
<evidence type="ECO:0000256" key="1">
    <source>
        <dbReference type="ARBA" id="ARBA00004370"/>
    </source>
</evidence>
<feature type="domain" description="Penicillin-binding protein dimerisation" evidence="7">
    <location>
        <begin position="59"/>
        <end position="199"/>
    </location>
</feature>
<dbReference type="RefSeq" id="WP_114116346.1">
    <property type="nucleotide sequence ID" value="NZ_BMHU01000001.1"/>
</dbReference>
<comment type="subcellular location">
    <subcellularLocation>
        <location evidence="1">Membrane</location>
    </subcellularLocation>
</comment>
<dbReference type="OrthoDB" id="9789078at2"/>
<dbReference type="Gene3D" id="3.90.1310.10">
    <property type="entry name" value="Penicillin-binding protein 2a (Domain 2)"/>
    <property type="match status" value="1"/>
</dbReference>
<comment type="caution">
    <text evidence="8">The sequence shown here is derived from an EMBL/GenBank/DDBJ whole genome shotgun (WGS) entry which is preliminary data.</text>
</comment>